<evidence type="ECO:0000256" key="1">
    <source>
        <dbReference type="SAM" id="Phobius"/>
    </source>
</evidence>
<keyword evidence="3" id="KW-1185">Reference proteome</keyword>
<accession>A0AAV3XLK8</accession>
<keyword evidence="1" id="KW-0812">Transmembrane</keyword>
<protein>
    <submittedName>
        <fullName evidence="2">Uncharacterized protein</fullName>
    </submittedName>
</protein>
<gene>
    <name evidence="2" type="ORF">MiSe_86430</name>
</gene>
<proteinExistence type="predicted"/>
<evidence type="ECO:0000313" key="3">
    <source>
        <dbReference type="Proteomes" id="UP001050975"/>
    </source>
</evidence>
<reference evidence="2" key="1">
    <citation type="submission" date="2019-10" db="EMBL/GenBank/DDBJ databases">
        <title>Draft genome sequece of Microseira wollei NIES-4236.</title>
        <authorList>
            <person name="Yamaguchi H."/>
            <person name="Suzuki S."/>
            <person name="Kawachi M."/>
        </authorList>
    </citation>
    <scope>NUCLEOTIDE SEQUENCE</scope>
    <source>
        <strain evidence="2">NIES-4236</strain>
    </source>
</reference>
<comment type="caution">
    <text evidence="2">The sequence shown here is derived from an EMBL/GenBank/DDBJ whole genome shotgun (WGS) entry which is preliminary data.</text>
</comment>
<sequence length="239" mass="26004">MVNQRGIAAETGFLIQRYLGRNPVSDLALLVSTFPEKTSGDSLVTLVKTIVGSGIKLKRDSNMNLSKLFSSVGLASMLAMTTIIASPKPKAASAQLAAENSVILVNPGETFDAEIPTADSLVVSHIPNQIVEEISSSAVWLADTLNATDLQPNFQQPLNSPTVAKESDGFKVAPTQEPEQKPAFSIRIKSPEEIFRSLSFYAFIGFVLLIAAIIFFVEILKFILWIILLPLKILLSLFR</sequence>
<keyword evidence="1" id="KW-0472">Membrane</keyword>
<name>A0AAV3XLK8_9CYAN</name>
<keyword evidence="1" id="KW-1133">Transmembrane helix</keyword>
<feature type="transmembrane region" description="Helical" evidence="1">
    <location>
        <begin position="222"/>
        <end position="238"/>
    </location>
</feature>
<dbReference type="EMBL" id="BLAY01000257">
    <property type="protein sequence ID" value="GET43817.1"/>
    <property type="molecule type" value="Genomic_DNA"/>
</dbReference>
<evidence type="ECO:0000313" key="2">
    <source>
        <dbReference type="EMBL" id="GET43817.1"/>
    </source>
</evidence>
<feature type="transmembrane region" description="Helical" evidence="1">
    <location>
        <begin position="198"/>
        <end position="216"/>
    </location>
</feature>
<dbReference type="AlphaFoldDB" id="A0AAV3XLK8"/>
<dbReference type="Proteomes" id="UP001050975">
    <property type="component" value="Unassembled WGS sequence"/>
</dbReference>
<organism evidence="2 3">
    <name type="scientific">Microseira wollei NIES-4236</name>
    <dbReference type="NCBI Taxonomy" id="2530354"/>
    <lineage>
        <taxon>Bacteria</taxon>
        <taxon>Bacillati</taxon>
        <taxon>Cyanobacteriota</taxon>
        <taxon>Cyanophyceae</taxon>
        <taxon>Oscillatoriophycideae</taxon>
        <taxon>Aerosakkonematales</taxon>
        <taxon>Aerosakkonemataceae</taxon>
        <taxon>Microseira</taxon>
    </lineage>
</organism>
<dbReference type="RefSeq" id="WP_226593005.1">
    <property type="nucleotide sequence ID" value="NZ_BLAY01000257.1"/>
</dbReference>